<proteinExistence type="predicted"/>
<feature type="chain" id="PRO_5016935398" description="CHRD domain-containing protein" evidence="1">
    <location>
        <begin position="27"/>
        <end position="152"/>
    </location>
</feature>
<evidence type="ECO:0000313" key="2">
    <source>
        <dbReference type="EMBL" id="RDX44860.1"/>
    </source>
</evidence>
<keyword evidence="3" id="KW-1185">Reference proteome</keyword>
<feature type="signal peptide" evidence="1">
    <location>
        <begin position="1"/>
        <end position="26"/>
    </location>
</feature>
<evidence type="ECO:0000313" key="3">
    <source>
        <dbReference type="Proteomes" id="UP000256964"/>
    </source>
</evidence>
<evidence type="ECO:0000256" key="1">
    <source>
        <dbReference type="SAM" id="SignalP"/>
    </source>
</evidence>
<gene>
    <name evidence="2" type="ORF">OH76DRAFT_1559443</name>
</gene>
<dbReference type="EMBL" id="KZ857444">
    <property type="protein sequence ID" value="RDX44860.1"/>
    <property type="molecule type" value="Genomic_DNA"/>
</dbReference>
<name>A0A371CX53_9APHY</name>
<sequence>MRFLQLLPTIVAAFAAAAIIPARADAQPSAPPQFETMFYGILEFGTIGTLNATFGTRVNFPVKGLNLTDTSGNLVATLANPTADTGVIDNTGVFFPQAHPVIREAFKSSLAYIHLETDSETYSSLNGRFIVANISSPEGMSGDVTITFFGSI</sequence>
<organism evidence="2 3">
    <name type="scientific">Lentinus brumalis</name>
    <dbReference type="NCBI Taxonomy" id="2498619"/>
    <lineage>
        <taxon>Eukaryota</taxon>
        <taxon>Fungi</taxon>
        <taxon>Dikarya</taxon>
        <taxon>Basidiomycota</taxon>
        <taxon>Agaricomycotina</taxon>
        <taxon>Agaricomycetes</taxon>
        <taxon>Polyporales</taxon>
        <taxon>Polyporaceae</taxon>
        <taxon>Lentinus</taxon>
    </lineage>
</organism>
<evidence type="ECO:0008006" key="4">
    <source>
        <dbReference type="Google" id="ProtNLM"/>
    </source>
</evidence>
<accession>A0A371CX53</accession>
<dbReference type="OrthoDB" id="2749676at2759"/>
<reference evidence="2 3" key="1">
    <citation type="journal article" date="2018" name="Biotechnol. Biofuels">
        <title>Integrative visual omics of the white-rot fungus Polyporus brumalis exposes the biotechnological potential of its oxidative enzymes for delignifying raw plant biomass.</title>
        <authorList>
            <person name="Miyauchi S."/>
            <person name="Rancon A."/>
            <person name="Drula E."/>
            <person name="Hage H."/>
            <person name="Chaduli D."/>
            <person name="Favel A."/>
            <person name="Grisel S."/>
            <person name="Henrissat B."/>
            <person name="Herpoel-Gimbert I."/>
            <person name="Ruiz-Duenas F.J."/>
            <person name="Chevret D."/>
            <person name="Hainaut M."/>
            <person name="Lin J."/>
            <person name="Wang M."/>
            <person name="Pangilinan J."/>
            <person name="Lipzen A."/>
            <person name="Lesage-Meessen L."/>
            <person name="Navarro D."/>
            <person name="Riley R."/>
            <person name="Grigoriev I.V."/>
            <person name="Zhou S."/>
            <person name="Raouche S."/>
            <person name="Rosso M.N."/>
        </authorList>
    </citation>
    <scope>NUCLEOTIDE SEQUENCE [LARGE SCALE GENOMIC DNA]</scope>
    <source>
        <strain evidence="2 3">BRFM 1820</strain>
    </source>
</reference>
<keyword evidence="1" id="KW-0732">Signal</keyword>
<dbReference type="Proteomes" id="UP000256964">
    <property type="component" value="Unassembled WGS sequence"/>
</dbReference>
<protein>
    <recommendedName>
        <fullName evidence="4">CHRD domain-containing protein</fullName>
    </recommendedName>
</protein>
<dbReference type="AlphaFoldDB" id="A0A371CX53"/>